<evidence type="ECO:0000256" key="2">
    <source>
        <dbReference type="ARBA" id="ARBA00022980"/>
    </source>
</evidence>
<evidence type="ECO:0000256" key="1">
    <source>
        <dbReference type="ARBA" id="ARBA00007337"/>
    </source>
</evidence>
<evidence type="ECO:0000256" key="3">
    <source>
        <dbReference type="ARBA" id="ARBA00023274"/>
    </source>
</evidence>
<dbReference type="Pfam" id="PF01248">
    <property type="entry name" value="Ribosomal_L7Ae"/>
    <property type="match status" value="1"/>
</dbReference>
<evidence type="ECO:0000313" key="6">
    <source>
        <dbReference type="EMBL" id="ORZ32491.1"/>
    </source>
</evidence>
<dbReference type="PROSITE" id="PS01082">
    <property type="entry name" value="RIBOSOMAL_L7AE"/>
    <property type="match status" value="1"/>
</dbReference>
<gene>
    <name evidence="6" type="ORF">BCR44DRAFT_1493596</name>
</gene>
<sequence>MPIVRCRLEMACADMPAPKGKKIAAAPFKSAAKAGAVKDPRFEKATRNFGIGNAVQPKRDLTRYTKWPEYVRLQRQRAILKRRLKVPPAINQFSRVVDKNVASQLFKLLNKIRPETKQEKKQRLKAIAEAKAAGKTVEAGKKPVVVKYGINHVTALIEAKKAKLVVIAHDVDPIELVVFLPALCRKMNVPYVIVKGKARLGTVVHKKTATALAVVDVQPENAKELAALVSVAQANFNDKSDEIRKTWGGGIMGKKSNDMMLKREKARAKEVSTAHLA</sequence>
<dbReference type="InterPro" id="IPR018492">
    <property type="entry name" value="Ribosomal_eL8/Nhp2"/>
</dbReference>
<dbReference type="STRING" id="765915.A0A1Y2HF22"/>
<dbReference type="PANTHER" id="PTHR23105">
    <property type="entry name" value="RIBOSOMAL PROTEIN L7AE FAMILY MEMBER"/>
    <property type="match status" value="1"/>
</dbReference>
<accession>A0A1Y2HF22</accession>
<dbReference type="FunFam" id="3.30.1330.30:FF:000003">
    <property type="entry name" value="60S ribosomal protein L7a"/>
    <property type="match status" value="1"/>
</dbReference>
<keyword evidence="2 4" id="KW-0689">Ribosomal protein</keyword>
<evidence type="ECO:0000256" key="4">
    <source>
        <dbReference type="RuleBase" id="RU367042"/>
    </source>
</evidence>
<dbReference type="GO" id="GO:0022625">
    <property type="term" value="C:cytosolic large ribosomal subunit"/>
    <property type="evidence" value="ECO:0007669"/>
    <property type="project" value="UniProtKB-UniRule"/>
</dbReference>
<comment type="function">
    <text evidence="4">Component of the ribosome.</text>
</comment>
<evidence type="ECO:0000313" key="7">
    <source>
        <dbReference type="Proteomes" id="UP000193411"/>
    </source>
</evidence>
<dbReference type="PRINTS" id="PR00882">
    <property type="entry name" value="RIBOSOMALL7A"/>
</dbReference>
<dbReference type="Proteomes" id="UP000193411">
    <property type="component" value="Unassembled WGS sequence"/>
</dbReference>
<dbReference type="GO" id="GO:0042254">
    <property type="term" value="P:ribosome biogenesis"/>
    <property type="evidence" value="ECO:0007669"/>
    <property type="project" value="InterPro"/>
</dbReference>
<dbReference type="Gene3D" id="3.30.1330.30">
    <property type="match status" value="1"/>
</dbReference>
<dbReference type="AlphaFoldDB" id="A0A1Y2HF22"/>
<proteinExistence type="inferred from homology"/>
<dbReference type="OrthoDB" id="29563at2759"/>
<comment type="similarity">
    <text evidence="1 4">Belongs to the eukaryotic ribosomal protein eL8 family.</text>
</comment>
<name>A0A1Y2HF22_9FUNG</name>
<organism evidence="6 7">
    <name type="scientific">Catenaria anguillulae PL171</name>
    <dbReference type="NCBI Taxonomy" id="765915"/>
    <lineage>
        <taxon>Eukaryota</taxon>
        <taxon>Fungi</taxon>
        <taxon>Fungi incertae sedis</taxon>
        <taxon>Blastocladiomycota</taxon>
        <taxon>Blastocladiomycetes</taxon>
        <taxon>Blastocladiales</taxon>
        <taxon>Catenariaceae</taxon>
        <taxon>Catenaria</taxon>
    </lineage>
</organism>
<dbReference type="EMBL" id="MCFL01000046">
    <property type="protein sequence ID" value="ORZ32491.1"/>
    <property type="molecule type" value="Genomic_DNA"/>
</dbReference>
<dbReference type="InterPro" id="IPR029064">
    <property type="entry name" value="Ribosomal_eL30-like_sf"/>
</dbReference>
<reference evidence="6 7" key="1">
    <citation type="submission" date="2016-07" db="EMBL/GenBank/DDBJ databases">
        <title>Pervasive Adenine N6-methylation of Active Genes in Fungi.</title>
        <authorList>
            <consortium name="DOE Joint Genome Institute"/>
            <person name="Mondo S.J."/>
            <person name="Dannebaum R.O."/>
            <person name="Kuo R.C."/>
            <person name="Labutti K."/>
            <person name="Haridas S."/>
            <person name="Kuo A."/>
            <person name="Salamov A."/>
            <person name="Ahrendt S.R."/>
            <person name="Lipzen A."/>
            <person name="Sullivan W."/>
            <person name="Andreopoulos W.B."/>
            <person name="Clum A."/>
            <person name="Lindquist E."/>
            <person name="Daum C."/>
            <person name="Ramamoorthy G.K."/>
            <person name="Gryganskyi A."/>
            <person name="Culley D."/>
            <person name="Magnuson J.K."/>
            <person name="James T.Y."/>
            <person name="O'Malley M.A."/>
            <person name="Stajich J.E."/>
            <person name="Spatafora J.W."/>
            <person name="Visel A."/>
            <person name="Grigoriev I.V."/>
        </authorList>
    </citation>
    <scope>NUCLEOTIDE SEQUENCE [LARGE SCALE GENOMIC DNA]</scope>
    <source>
        <strain evidence="6 7">PL171</strain>
    </source>
</reference>
<evidence type="ECO:0000259" key="5">
    <source>
        <dbReference type="Pfam" id="PF01248"/>
    </source>
</evidence>
<dbReference type="InterPro" id="IPR004037">
    <property type="entry name" value="Ribosomal_eL8-like_CS"/>
</dbReference>
<feature type="domain" description="Ribosomal protein eL8/eL30/eS12/Gadd45" evidence="5">
    <location>
        <begin position="136"/>
        <end position="225"/>
    </location>
</feature>
<dbReference type="InterPro" id="IPR001921">
    <property type="entry name" value="Ribosomal_eL8_euk"/>
</dbReference>
<protein>
    <recommendedName>
        <fullName evidence="4">60S ribosomal protein L8</fullName>
    </recommendedName>
</protein>
<keyword evidence="3 4" id="KW-0687">Ribonucleoprotein</keyword>
<keyword evidence="7" id="KW-1185">Reference proteome</keyword>
<dbReference type="InterPro" id="IPR004038">
    <property type="entry name" value="Ribosomal_eL8/eL30/eS12/Gad45"/>
</dbReference>
<dbReference type="SUPFAM" id="SSF55315">
    <property type="entry name" value="L30e-like"/>
    <property type="match status" value="1"/>
</dbReference>
<dbReference type="PRINTS" id="PR00881">
    <property type="entry name" value="L7ARS6FAMILY"/>
</dbReference>
<comment type="caution">
    <text evidence="6">The sequence shown here is derived from an EMBL/GenBank/DDBJ whole genome shotgun (WGS) entry which is preliminary data.</text>
</comment>
<dbReference type="GO" id="GO:0003723">
    <property type="term" value="F:RNA binding"/>
    <property type="evidence" value="ECO:0007669"/>
    <property type="project" value="UniProtKB-UniRule"/>
</dbReference>
<dbReference type="InterPro" id="IPR050257">
    <property type="entry name" value="eL8/uL1-like"/>
</dbReference>